<gene>
    <name evidence="5" type="ORF">DHW61_08080</name>
</gene>
<sequence>MTGLESIIKSIEEEAASISKERILAAEKKVEELKEEARKEEANLQKEGEKERDILLHSSKKQADSAALVAKKNKILAVKQKLIMEVILQAKESILSLPEDEYFNLILKLLAPFLGQGGSLCFNQRDLNRLPSDFLEALDRKNEQREENTVTIAKEPVNITGGFLLEQGNITHNLSIEALFEEKRDQLLEPIASLLFMTSELACQFSMYVSEEEINK</sequence>
<comment type="caution">
    <text evidence="5">The sequence shown here is derived from an EMBL/GenBank/DDBJ whole genome shotgun (WGS) entry which is preliminary data.</text>
</comment>
<dbReference type="AlphaFoldDB" id="A0A3D2X6L1"/>
<evidence type="ECO:0000313" key="5">
    <source>
        <dbReference type="EMBL" id="HCL02357.1"/>
    </source>
</evidence>
<keyword evidence="3" id="KW-0406">Ion transport</keyword>
<evidence type="ECO:0000256" key="4">
    <source>
        <dbReference type="SAM" id="Coils"/>
    </source>
</evidence>
<dbReference type="SUPFAM" id="SSF160527">
    <property type="entry name" value="V-type ATPase subunit E-like"/>
    <property type="match status" value="1"/>
</dbReference>
<reference evidence="5 6" key="1">
    <citation type="journal article" date="2018" name="Nat. Biotechnol.">
        <title>A standardized bacterial taxonomy based on genome phylogeny substantially revises the tree of life.</title>
        <authorList>
            <person name="Parks D.H."/>
            <person name="Chuvochina M."/>
            <person name="Waite D.W."/>
            <person name="Rinke C."/>
            <person name="Skarshewski A."/>
            <person name="Chaumeil P.A."/>
            <person name="Hugenholtz P."/>
        </authorList>
    </citation>
    <scope>NUCLEOTIDE SEQUENCE [LARGE SCALE GENOMIC DNA]</scope>
    <source>
        <strain evidence="5">UBA11728</strain>
    </source>
</reference>
<evidence type="ECO:0000256" key="1">
    <source>
        <dbReference type="ARBA" id="ARBA00005901"/>
    </source>
</evidence>
<comment type="similarity">
    <text evidence="1">Belongs to the V-ATPase E subunit family.</text>
</comment>
<accession>A0A3D2X6L1</accession>
<dbReference type="GO" id="GO:0033178">
    <property type="term" value="C:proton-transporting two-sector ATPase complex, catalytic domain"/>
    <property type="evidence" value="ECO:0007669"/>
    <property type="project" value="InterPro"/>
</dbReference>
<evidence type="ECO:0008006" key="7">
    <source>
        <dbReference type="Google" id="ProtNLM"/>
    </source>
</evidence>
<organism evidence="5 6">
    <name type="scientific">Lachnoclostridium phytofermentans</name>
    <dbReference type="NCBI Taxonomy" id="66219"/>
    <lineage>
        <taxon>Bacteria</taxon>
        <taxon>Bacillati</taxon>
        <taxon>Bacillota</taxon>
        <taxon>Clostridia</taxon>
        <taxon>Lachnospirales</taxon>
        <taxon>Lachnospiraceae</taxon>
    </lineage>
</organism>
<dbReference type="Proteomes" id="UP000262969">
    <property type="component" value="Unassembled WGS sequence"/>
</dbReference>
<dbReference type="Gene3D" id="3.30.2320.30">
    <property type="entry name" value="ATP synthase, E subunit, C-terminal"/>
    <property type="match status" value="1"/>
</dbReference>
<proteinExistence type="inferred from homology"/>
<dbReference type="GO" id="GO:0046961">
    <property type="term" value="F:proton-transporting ATPase activity, rotational mechanism"/>
    <property type="evidence" value="ECO:0007669"/>
    <property type="project" value="InterPro"/>
</dbReference>
<evidence type="ECO:0000313" key="6">
    <source>
        <dbReference type="Proteomes" id="UP000262969"/>
    </source>
</evidence>
<dbReference type="InterPro" id="IPR002842">
    <property type="entry name" value="ATPase_V1_Esu"/>
</dbReference>
<protein>
    <recommendedName>
        <fullName evidence="7">V-type ATP synthase subunit E</fullName>
    </recommendedName>
</protein>
<evidence type="ECO:0000256" key="2">
    <source>
        <dbReference type="ARBA" id="ARBA00022448"/>
    </source>
</evidence>
<feature type="coiled-coil region" evidence="4">
    <location>
        <begin position="1"/>
        <end position="54"/>
    </location>
</feature>
<keyword evidence="2" id="KW-0813">Transport</keyword>
<dbReference type="InterPro" id="IPR038495">
    <property type="entry name" value="ATPase_E_C"/>
</dbReference>
<keyword evidence="4" id="KW-0175">Coiled coil</keyword>
<dbReference type="Pfam" id="PF01991">
    <property type="entry name" value="vATP-synt_E"/>
    <property type="match status" value="1"/>
</dbReference>
<name>A0A3D2X6L1_9FIRM</name>
<evidence type="ECO:0000256" key="3">
    <source>
        <dbReference type="ARBA" id="ARBA00023065"/>
    </source>
</evidence>
<dbReference type="EMBL" id="DPVV01000263">
    <property type="protein sequence ID" value="HCL02357.1"/>
    <property type="molecule type" value="Genomic_DNA"/>
</dbReference>